<dbReference type="InterPro" id="IPR058637">
    <property type="entry name" value="YknX-like_C"/>
</dbReference>
<evidence type="ECO:0000256" key="1">
    <source>
        <dbReference type="ARBA" id="ARBA00009477"/>
    </source>
</evidence>
<dbReference type="Proteomes" id="UP001549366">
    <property type="component" value="Unassembled WGS sequence"/>
</dbReference>
<dbReference type="PANTHER" id="PTHR30469">
    <property type="entry name" value="MULTIDRUG RESISTANCE PROTEIN MDTA"/>
    <property type="match status" value="1"/>
</dbReference>
<reference evidence="6 7" key="1">
    <citation type="submission" date="2024-06" db="EMBL/GenBank/DDBJ databases">
        <title>Genomic Encyclopedia of Type Strains, Phase V (KMG-V): Genome sequencing to study the core and pangenomes of soil and plant-associated prokaryotes.</title>
        <authorList>
            <person name="Whitman W."/>
        </authorList>
    </citation>
    <scope>NUCLEOTIDE SEQUENCE [LARGE SCALE GENOMIC DNA]</scope>
    <source>
        <strain evidence="6 7">NE40</strain>
    </source>
</reference>
<dbReference type="RefSeq" id="WP_354010969.1">
    <property type="nucleotide sequence ID" value="NZ_JBEWTA010000001.1"/>
</dbReference>
<dbReference type="NCBIfam" id="TIGR01730">
    <property type="entry name" value="RND_mfp"/>
    <property type="match status" value="1"/>
</dbReference>
<comment type="similarity">
    <text evidence="1">Belongs to the membrane fusion protein (MFP) (TC 8.A.1) family.</text>
</comment>
<dbReference type="Pfam" id="PF25917">
    <property type="entry name" value="BSH_RND"/>
    <property type="match status" value="1"/>
</dbReference>
<evidence type="ECO:0000259" key="4">
    <source>
        <dbReference type="Pfam" id="PF25954"/>
    </source>
</evidence>
<dbReference type="EMBL" id="JBEWTB010000002">
    <property type="protein sequence ID" value="MET4756643.1"/>
    <property type="molecule type" value="Genomic_DNA"/>
</dbReference>
<dbReference type="InterPro" id="IPR058625">
    <property type="entry name" value="MdtA-like_BSH"/>
</dbReference>
<evidence type="ECO:0000313" key="6">
    <source>
        <dbReference type="EMBL" id="MET4756643.1"/>
    </source>
</evidence>
<dbReference type="Gene3D" id="2.40.30.170">
    <property type="match status" value="1"/>
</dbReference>
<evidence type="ECO:0000259" key="3">
    <source>
        <dbReference type="Pfam" id="PF25917"/>
    </source>
</evidence>
<evidence type="ECO:0000313" key="7">
    <source>
        <dbReference type="Proteomes" id="UP001549366"/>
    </source>
</evidence>
<feature type="domain" description="YknX-like C-terminal permuted SH3-like" evidence="5">
    <location>
        <begin position="280"/>
        <end position="347"/>
    </location>
</feature>
<feature type="signal peptide" evidence="2">
    <location>
        <begin position="1"/>
        <end position="22"/>
    </location>
</feature>
<comment type="caution">
    <text evidence="6">The sequence shown here is derived from an EMBL/GenBank/DDBJ whole genome shotgun (WGS) entry which is preliminary data.</text>
</comment>
<dbReference type="Pfam" id="PF25954">
    <property type="entry name" value="Beta-barrel_RND_2"/>
    <property type="match status" value="1"/>
</dbReference>
<feature type="chain" id="PRO_5047340297" evidence="2">
    <location>
        <begin position="23"/>
        <end position="375"/>
    </location>
</feature>
<dbReference type="SUPFAM" id="SSF111369">
    <property type="entry name" value="HlyD-like secretion proteins"/>
    <property type="match status" value="1"/>
</dbReference>
<organism evidence="6 7">
    <name type="scientific">Endozoicomonas lisbonensis</name>
    <dbReference type="NCBI Taxonomy" id="3120522"/>
    <lineage>
        <taxon>Bacteria</taxon>
        <taxon>Pseudomonadati</taxon>
        <taxon>Pseudomonadota</taxon>
        <taxon>Gammaproteobacteria</taxon>
        <taxon>Oceanospirillales</taxon>
        <taxon>Endozoicomonadaceae</taxon>
        <taxon>Endozoicomonas</taxon>
    </lineage>
</organism>
<evidence type="ECO:0000259" key="5">
    <source>
        <dbReference type="Pfam" id="PF25989"/>
    </source>
</evidence>
<evidence type="ECO:0000256" key="2">
    <source>
        <dbReference type="SAM" id="SignalP"/>
    </source>
</evidence>
<accession>A0ABV2SIA5</accession>
<sequence>MTLIKTSLIVLASLSLIPGAFASGGGQGGGRENNAHSGVNRVVVDVQTVQAQTWQEQLTALGSVYARNQITLTSQVAGSINKINFTDSQTVPAGYPLIEIDSRFEQAKLHEAKAKLSDDQRRLNEMQLLEAKKAVSLSELQAQEALVEQSSAAVDAAETTLSFYTLEAPFGGVLGLSDLSPGQYVRAGDSLVTLTNLEYLYVDLNFPDKYLSQIDKGMTVDLQFEAWPDLHFSATVSSLDPVVNIQSRNFKVRTELDNSEGLLRPGLLAQASLSLAPESVITIPTSSIFYRGAQAFVYLVVNNKAIEQAVNTLQVVGDKTYISSGLTAGDEIITAGISKVSNGIIVTPSSAMNKNHQQFAQQNGASIQNSEVLTQ</sequence>
<dbReference type="PANTHER" id="PTHR30469:SF13">
    <property type="entry name" value="HAE1 FAMILY EFFLUX PUMP MFP COMPONENT"/>
    <property type="match status" value="1"/>
</dbReference>
<keyword evidence="7" id="KW-1185">Reference proteome</keyword>
<feature type="domain" description="CusB-like beta-barrel" evidence="4">
    <location>
        <begin position="202"/>
        <end position="274"/>
    </location>
</feature>
<proteinExistence type="inferred from homology"/>
<feature type="domain" description="Multidrug resistance protein MdtA-like barrel-sandwich hybrid" evidence="3">
    <location>
        <begin position="68"/>
        <end position="194"/>
    </location>
</feature>
<dbReference type="Gene3D" id="2.40.420.20">
    <property type="match status" value="1"/>
</dbReference>
<dbReference type="Gene3D" id="2.40.50.100">
    <property type="match status" value="1"/>
</dbReference>
<keyword evidence="2" id="KW-0732">Signal</keyword>
<dbReference type="Pfam" id="PF25989">
    <property type="entry name" value="YknX_C"/>
    <property type="match status" value="1"/>
</dbReference>
<dbReference type="InterPro" id="IPR006143">
    <property type="entry name" value="RND_pump_MFP"/>
</dbReference>
<protein>
    <submittedName>
        <fullName evidence="6">Membrane fusion protein (Multidrug efflux system)</fullName>
    </submittedName>
</protein>
<dbReference type="InterPro" id="IPR058792">
    <property type="entry name" value="Beta-barrel_RND_2"/>
</dbReference>
<gene>
    <name evidence="6" type="ORF">V5J35_001835</name>
</gene>
<dbReference type="Gene3D" id="1.10.287.470">
    <property type="entry name" value="Helix hairpin bin"/>
    <property type="match status" value="1"/>
</dbReference>
<name>A0ABV2SIA5_9GAMM</name>